<feature type="transmembrane region" description="Helical" evidence="6">
    <location>
        <begin position="186"/>
        <end position="210"/>
    </location>
</feature>
<sequence length="281" mass="32595">MSPLGFSDSIWLHWHPHLEVVLGLILIQCAYLYGIGPYRRRQTDSPDINPRQTIMFTLGTFVIFLSLTSPLHILSDHYLFSAHMLQHVLITLICPPLLIVGTPGWLASKLFQHRWSISVFRRIFHPLGAVVIFNIIFSMWHLPILYNLSVSYHWVHILEHSLFISASIVMWWPICSQVQSIPKLPYPIQMLYLFVMSLAQIIVFGIITFAREPIYQHYIDAPRIWNISPLVDQQLGGILMKVGSGFLFLLLMIIAFFKWFDEDSNSEETAYNKPDSTEREL</sequence>
<comment type="subcellular location">
    <subcellularLocation>
        <location evidence="1">Cell membrane</location>
        <topology evidence="1">Multi-pass membrane protein</topology>
    </subcellularLocation>
</comment>
<organism evidence="7">
    <name type="scientific">marine metagenome</name>
    <dbReference type="NCBI Taxonomy" id="408172"/>
    <lineage>
        <taxon>unclassified sequences</taxon>
        <taxon>metagenomes</taxon>
        <taxon>ecological metagenomes</taxon>
    </lineage>
</organism>
<evidence type="ECO:0000256" key="4">
    <source>
        <dbReference type="ARBA" id="ARBA00022989"/>
    </source>
</evidence>
<evidence type="ECO:0008006" key="8">
    <source>
        <dbReference type="Google" id="ProtNLM"/>
    </source>
</evidence>
<dbReference type="GO" id="GO:0005886">
    <property type="term" value="C:plasma membrane"/>
    <property type="evidence" value="ECO:0007669"/>
    <property type="project" value="UniProtKB-SubCell"/>
</dbReference>
<dbReference type="EMBL" id="UINC01002456">
    <property type="protein sequence ID" value="SUZ96873.1"/>
    <property type="molecule type" value="Genomic_DNA"/>
</dbReference>
<evidence type="ECO:0000256" key="2">
    <source>
        <dbReference type="ARBA" id="ARBA00022475"/>
    </source>
</evidence>
<dbReference type="AlphaFoldDB" id="A0A381S6U2"/>
<feature type="transmembrane region" description="Helical" evidence="6">
    <location>
        <begin position="54"/>
        <end position="73"/>
    </location>
</feature>
<feature type="transmembrane region" description="Helical" evidence="6">
    <location>
        <begin position="12"/>
        <end position="33"/>
    </location>
</feature>
<reference evidence="7" key="1">
    <citation type="submission" date="2018-05" db="EMBL/GenBank/DDBJ databases">
        <authorList>
            <person name="Lanie J.A."/>
            <person name="Ng W.-L."/>
            <person name="Kazmierczak K.M."/>
            <person name="Andrzejewski T.M."/>
            <person name="Davidsen T.M."/>
            <person name="Wayne K.J."/>
            <person name="Tettelin H."/>
            <person name="Glass J.I."/>
            <person name="Rusch D."/>
            <person name="Podicherti R."/>
            <person name="Tsui H.-C.T."/>
            <person name="Winkler M.E."/>
        </authorList>
    </citation>
    <scope>NUCLEOTIDE SEQUENCE</scope>
</reference>
<gene>
    <name evidence="7" type="ORF">METZ01_LOCUS49727</name>
</gene>
<dbReference type="InterPro" id="IPR019108">
    <property type="entry name" value="Caa3_assmbl_CtaG-rel"/>
</dbReference>
<evidence type="ECO:0000313" key="7">
    <source>
        <dbReference type="EMBL" id="SUZ96873.1"/>
    </source>
</evidence>
<proteinExistence type="predicted"/>
<protein>
    <recommendedName>
        <fullName evidence="8">Cytochrome c oxidase assembly protein</fullName>
    </recommendedName>
</protein>
<feature type="transmembrane region" description="Helical" evidence="6">
    <location>
        <begin position="127"/>
        <end position="146"/>
    </location>
</feature>
<keyword evidence="2" id="KW-1003">Cell membrane</keyword>
<feature type="transmembrane region" description="Helical" evidence="6">
    <location>
        <begin position="238"/>
        <end position="257"/>
    </location>
</feature>
<evidence type="ECO:0000256" key="5">
    <source>
        <dbReference type="ARBA" id="ARBA00023136"/>
    </source>
</evidence>
<evidence type="ECO:0000256" key="6">
    <source>
        <dbReference type="SAM" id="Phobius"/>
    </source>
</evidence>
<evidence type="ECO:0000256" key="3">
    <source>
        <dbReference type="ARBA" id="ARBA00022692"/>
    </source>
</evidence>
<keyword evidence="4 6" id="KW-1133">Transmembrane helix</keyword>
<feature type="transmembrane region" description="Helical" evidence="6">
    <location>
        <begin position="85"/>
        <end position="106"/>
    </location>
</feature>
<accession>A0A381S6U2</accession>
<evidence type="ECO:0000256" key="1">
    <source>
        <dbReference type="ARBA" id="ARBA00004651"/>
    </source>
</evidence>
<keyword evidence="5 6" id="KW-0472">Membrane</keyword>
<keyword evidence="3 6" id="KW-0812">Transmembrane</keyword>
<dbReference type="Pfam" id="PF09678">
    <property type="entry name" value="Caa3_CtaG"/>
    <property type="match status" value="1"/>
</dbReference>
<name>A0A381S6U2_9ZZZZ</name>